<evidence type="ECO:0000313" key="2">
    <source>
        <dbReference type="EMBL" id="QOV23796.1"/>
    </source>
</evidence>
<dbReference type="NCBIfam" id="NF033573">
    <property type="entry name" value="transpos_IS200"/>
    <property type="match status" value="1"/>
</dbReference>
<dbReference type="InterPro" id="IPR036515">
    <property type="entry name" value="Transposase_17_sf"/>
</dbReference>
<dbReference type="GO" id="GO:0003677">
    <property type="term" value="F:DNA binding"/>
    <property type="evidence" value="ECO:0007669"/>
    <property type="project" value="InterPro"/>
</dbReference>
<dbReference type="KEGG" id="aee:IM676_05785"/>
<dbReference type="SMART" id="SM01321">
    <property type="entry name" value="Y1_Tnp"/>
    <property type="match status" value="1"/>
</dbReference>
<organism evidence="2 3">
    <name type="scientific">Anabaenopsis elenkinii CCIBt3563</name>
    <dbReference type="NCBI Taxonomy" id="2779889"/>
    <lineage>
        <taxon>Bacteria</taxon>
        <taxon>Bacillati</taxon>
        <taxon>Cyanobacteriota</taxon>
        <taxon>Cyanophyceae</taxon>
        <taxon>Nostocales</taxon>
        <taxon>Nodulariaceae</taxon>
        <taxon>Anabaenopsis</taxon>
    </lineage>
</organism>
<protein>
    <submittedName>
        <fullName evidence="2">IS200/IS605 family transposase</fullName>
    </submittedName>
</protein>
<reference evidence="3" key="1">
    <citation type="submission" date="2020-10" db="EMBL/GenBank/DDBJ databases">
        <title>Genome-based taxonomic classification of the species Anabaenopsis elenkinii.</title>
        <authorList>
            <person name="Delbaje E."/>
            <person name="Andreote A.P.D."/>
            <person name="Pellegrinetti T.A."/>
            <person name="Cruz R.B."/>
            <person name="Branco L.H.Z."/>
            <person name="Fiore M.F."/>
        </authorList>
    </citation>
    <scope>NUCLEOTIDE SEQUENCE [LARGE SCALE GENOMIC DNA]</scope>
    <source>
        <strain evidence="3">CCIBt3563</strain>
    </source>
</reference>
<dbReference type="InterPro" id="IPR002686">
    <property type="entry name" value="Transposase_17"/>
</dbReference>
<evidence type="ECO:0000313" key="3">
    <source>
        <dbReference type="Proteomes" id="UP000593846"/>
    </source>
</evidence>
<dbReference type="EMBL" id="CP063311">
    <property type="protein sequence ID" value="QOV23796.1"/>
    <property type="molecule type" value="Genomic_DNA"/>
</dbReference>
<evidence type="ECO:0000259" key="1">
    <source>
        <dbReference type="SMART" id="SM01321"/>
    </source>
</evidence>
<dbReference type="Pfam" id="PF01797">
    <property type="entry name" value="Y1_Tnp"/>
    <property type="match status" value="1"/>
</dbReference>
<dbReference type="SUPFAM" id="SSF143422">
    <property type="entry name" value="Transposase IS200-like"/>
    <property type="match status" value="1"/>
</dbReference>
<name>A0A7S6RF68_9CYAN</name>
<dbReference type="PANTHER" id="PTHR33360">
    <property type="entry name" value="TRANSPOSASE FOR INSERTION SEQUENCE ELEMENT IS200"/>
    <property type="match status" value="1"/>
</dbReference>
<dbReference type="Gene3D" id="3.30.70.1290">
    <property type="entry name" value="Transposase IS200-like"/>
    <property type="match status" value="1"/>
</dbReference>
<accession>A0A7S6RF68</accession>
<dbReference type="PANTHER" id="PTHR33360:SF2">
    <property type="entry name" value="TRANSPOSASE FOR INSERTION SEQUENCE ELEMENT IS200"/>
    <property type="match status" value="1"/>
</dbReference>
<sequence>MQPLYNHYSDAIGLVSVHLIWMTYGHERIFGESALLKQQCIKVFQTVADDKKWMIKALEISPDQVYLQIEYDHHHSIAQVVKAFQGRSCRILRREFPELRRLPNLWRPSYIFDTTGKVSTAFVSDYSQTSS</sequence>
<feature type="domain" description="Transposase IS200-like" evidence="1">
    <location>
        <begin position="12"/>
        <end position="130"/>
    </location>
</feature>
<dbReference type="AlphaFoldDB" id="A0A7S6RF68"/>
<gene>
    <name evidence="2" type="primary">tnpA</name>
    <name evidence="2" type="ORF">IM676_05785</name>
</gene>
<dbReference type="Proteomes" id="UP000593846">
    <property type="component" value="Chromosome"/>
</dbReference>
<dbReference type="RefSeq" id="WP_200989329.1">
    <property type="nucleotide sequence ID" value="NZ_CP063311.1"/>
</dbReference>
<proteinExistence type="predicted"/>
<dbReference type="GO" id="GO:0006313">
    <property type="term" value="P:DNA transposition"/>
    <property type="evidence" value="ECO:0007669"/>
    <property type="project" value="InterPro"/>
</dbReference>
<keyword evidence="3" id="KW-1185">Reference proteome</keyword>
<dbReference type="GO" id="GO:0004803">
    <property type="term" value="F:transposase activity"/>
    <property type="evidence" value="ECO:0007669"/>
    <property type="project" value="InterPro"/>
</dbReference>